<name>A0A8S9ZLI2_9BILA</name>
<gene>
    <name evidence="2" type="ORF">Mgra_00006331</name>
</gene>
<reference evidence="2" key="1">
    <citation type="journal article" date="2020" name="Ecol. Evol.">
        <title>Genome structure and content of the rice root-knot nematode (Meloidogyne graminicola).</title>
        <authorList>
            <person name="Phan N.T."/>
            <person name="Danchin E.G.J."/>
            <person name="Klopp C."/>
            <person name="Perfus-Barbeoch L."/>
            <person name="Kozlowski D.K."/>
            <person name="Koutsovoulos G.D."/>
            <person name="Lopez-Roques C."/>
            <person name="Bouchez O."/>
            <person name="Zahm M."/>
            <person name="Besnard G."/>
            <person name="Bellafiore S."/>
        </authorList>
    </citation>
    <scope>NUCLEOTIDE SEQUENCE</scope>
    <source>
        <strain evidence="2">VN-18</strain>
    </source>
</reference>
<evidence type="ECO:0000313" key="3">
    <source>
        <dbReference type="Proteomes" id="UP000605970"/>
    </source>
</evidence>
<dbReference type="EMBL" id="JABEBT010000061">
    <property type="protein sequence ID" value="KAF7634254.1"/>
    <property type="molecule type" value="Genomic_DNA"/>
</dbReference>
<accession>A0A8S9ZLI2</accession>
<feature type="compositionally biased region" description="Basic and acidic residues" evidence="1">
    <location>
        <begin position="74"/>
        <end position="84"/>
    </location>
</feature>
<evidence type="ECO:0000256" key="1">
    <source>
        <dbReference type="SAM" id="MobiDB-lite"/>
    </source>
</evidence>
<dbReference type="Proteomes" id="UP000605970">
    <property type="component" value="Unassembled WGS sequence"/>
</dbReference>
<evidence type="ECO:0000313" key="2">
    <source>
        <dbReference type="EMBL" id="KAF7634254.1"/>
    </source>
</evidence>
<organism evidence="2 3">
    <name type="scientific">Meloidogyne graminicola</name>
    <dbReference type="NCBI Taxonomy" id="189291"/>
    <lineage>
        <taxon>Eukaryota</taxon>
        <taxon>Metazoa</taxon>
        <taxon>Ecdysozoa</taxon>
        <taxon>Nematoda</taxon>
        <taxon>Chromadorea</taxon>
        <taxon>Rhabditida</taxon>
        <taxon>Tylenchina</taxon>
        <taxon>Tylenchomorpha</taxon>
        <taxon>Tylenchoidea</taxon>
        <taxon>Meloidogynidae</taxon>
        <taxon>Meloidogyninae</taxon>
        <taxon>Meloidogyne</taxon>
    </lineage>
</organism>
<proteinExistence type="predicted"/>
<dbReference type="AlphaFoldDB" id="A0A8S9ZLI2"/>
<comment type="caution">
    <text evidence="2">The sequence shown here is derived from an EMBL/GenBank/DDBJ whole genome shotgun (WGS) entry which is preliminary data.</text>
</comment>
<keyword evidence="3" id="KW-1185">Reference proteome</keyword>
<sequence length="112" mass="13687">MLPTFFCCFRNIMIFYNFFFNLEKLKKEEKDKNRKSEEESTTNATIYLNNKLIENKTDKNEIIELRICLNKTNEDNKAERNPEEKPEEDENEGWQLKTSRRKIKKMKNYIHK</sequence>
<feature type="region of interest" description="Disordered" evidence="1">
    <location>
        <begin position="74"/>
        <end position="98"/>
    </location>
</feature>
<protein>
    <submittedName>
        <fullName evidence="2">Uncharacterized protein</fullName>
    </submittedName>
</protein>